<evidence type="ECO:0000259" key="7">
    <source>
        <dbReference type="PROSITE" id="PS50113"/>
    </source>
</evidence>
<dbReference type="SMART" id="SM00091">
    <property type="entry name" value="PAS"/>
    <property type="match status" value="2"/>
</dbReference>
<evidence type="ECO:0000256" key="4">
    <source>
        <dbReference type="ARBA" id="ARBA00023170"/>
    </source>
</evidence>
<keyword evidence="3" id="KW-0157">Chromophore</keyword>
<feature type="region of interest" description="Disordered" evidence="5">
    <location>
        <begin position="1"/>
        <end position="46"/>
    </location>
</feature>
<organism evidence="9">
    <name type="scientific">Tanacetum cinerariifolium</name>
    <name type="common">Dalmatian daisy</name>
    <name type="synonym">Chrysanthemum cinerariifolium</name>
    <dbReference type="NCBI Taxonomy" id="118510"/>
    <lineage>
        <taxon>Eukaryota</taxon>
        <taxon>Viridiplantae</taxon>
        <taxon>Streptophyta</taxon>
        <taxon>Embryophyta</taxon>
        <taxon>Tracheophyta</taxon>
        <taxon>Spermatophyta</taxon>
        <taxon>Magnoliopsida</taxon>
        <taxon>eudicotyledons</taxon>
        <taxon>Gunneridae</taxon>
        <taxon>Pentapetalae</taxon>
        <taxon>asterids</taxon>
        <taxon>campanulids</taxon>
        <taxon>Asterales</taxon>
        <taxon>Asteraceae</taxon>
        <taxon>Asteroideae</taxon>
        <taxon>Anthemideae</taxon>
        <taxon>Anthemidinae</taxon>
        <taxon>Tanacetum</taxon>
    </lineage>
</organism>
<dbReference type="InterPro" id="IPR002545">
    <property type="entry name" value="CheW-lke_dom"/>
</dbReference>
<feature type="domain" description="PAS" evidence="6">
    <location>
        <begin position="475"/>
        <end position="505"/>
    </location>
</feature>
<dbReference type="InterPro" id="IPR035965">
    <property type="entry name" value="PAS-like_dom_sf"/>
</dbReference>
<comment type="caution">
    <text evidence="9">The sequence shown here is derived from an EMBL/GenBank/DDBJ whole genome shotgun (WGS) entry which is preliminary data.</text>
</comment>
<dbReference type="SUPFAM" id="SSF55785">
    <property type="entry name" value="PYP-like sensor domain (PAS domain)"/>
    <property type="match status" value="2"/>
</dbReference>
<evidence type="ECO:0000256" key="3">
    <source>
        <dbReference type="ARBA" id="ARBA00022991"/>
    </source>
</evidence>
<name>A0A699GEN0_TANCI</name>
<dbReference type="Gene3D" id="2.40.50.180">
    <property type="entry name" value="CheA-289, Domain 4"/>
    <property type="match status" value="1"/>
</dbReference>
<dbReference type="GO" id="GO:0009637">
    <property type="term" value="P:response to blue light"/>
    <property type="evidence" value="ECO:0007669"/>
    <property type="project" value="UniProtKB-ARBA"/>
</dbReference>
<evidence type="ECO:0000256" key="1">
    <source>
        <dbReference type="ARBA" id="ARBA00022543"/>
    </source>
</evidence>
<dbReference type="EMBL" id="BKCJ010000003">
    <property type="protein sequence ID" value="GEU28282.1"/>
    <property type="molecule type" value="Genomic_DNA"/>
</dbReference>
<feature type="domain" description="PAS" evidence="6">
    <location>
        <begin position="333"/>
        <end position="383"/>
    </location>
</feature>
<dbReference type="PANTHER" id="PTHR24422:SF10">
    <property type="entry name" value="CHEMOTAXIS PROTEIN METHYLTRANSFERASE 2"/>
    <property type="match status" value="1"/>
</dbReference>
<feature type="domain" description="CheW-like" evidence="8">
    <location>
        <begin position="950"/>
        <end position="1098"/>
    </location>
</feature>
<dbReference type="InterPro" id="IPR036061">
    <property type="entry name" value="CheW-like_dom_sf"/>
</dbReference>
<keyword evidence="2" id="KW-0716">Sensory transduction</keyword>
<dbReference type="NCBIfam" id="TIGR00229">
    <property type="entry name" value="sensory_box"/>
    <property type="match status" value="2"/>
</dbReference>
<proteinExistence type="predicted"/>
<evidence type="ECO:0000259" key="6">
    <source>
        <dbReference type="PROSITE" id="PS50112"/>
    </source>
</evidence>
<feature type="domain" description="PAC" evidence="7">
    <location>
        <begin position="534"/>
        <end position="586"/>
    </location>
</feature>
<dbReference type="PROSITE" id="PS50112">
    <property type="entry name" value="PAS"/>
    <property type="match status" value="2"/>
</dbReference>
<feature type="compositionally biased region" description="Basic and acidic residues" evidence="5">
    <location>
        <begin position="224"/>
        <end position="239"/>
    </location>
</feature>
<protein>
    <submittedName>
        <fullName evidence="9">Sensory transduction histidine kinase, putative</fullName>
    </submittedName>
</protein>
<feature type="compositionally biased region" description="Low complexity" evidence="5">
    <location>
        <begin position="896"/>
        <end position="907"/>
    </location>
</feature>
<evidence type="ECO:0000256" key="5">
    <source>
        <dbReference type="SAM" id="MobiDB-lite"/>
    </source>
</evidence>
<accession>A0A699GEN0</accession>
<keyword evidence="9" id="KW-0418">Kinase</keyword>
<evidence type="ECO:0000313" key="9">
    <source>
        <dbReference type="EMBL" id="GEU28282.1"/>
    </source>
</evidence>
<keyword evidence="1" id="KW-0600">Photoreceptor protein</keyword>
<dbReference type="InterPro" id="IPR000700">
    <property type="entry name" value="PAS-assoc_C"/>
</dbReference>
<keyword evidence="9" id="KW-0808">Transferase</keyword>
<feature type="region of interest" description="Disordered" evidence="5">
    <location>
        <begin position="100"/>
        <end position="254"/>
    </location>
</feature>
<reference evidence="9" key="1">
    <citation type="journal article" date="2019" name="Sci. Rep.">
        <title>Draft genome of Tanacetum cinerariifolium, the natural source of mosquito coil.</title>
        <authorList>
            <person name="Yamashiro T."/>
            <person name="Shiraishi A."/>
            <person name="Satake H."/>
            <person name="Nakayama K."/>
        </authorList>
    </citation>
    <scope>NUCLEOTIDE SEQUENCE</scope>
</reference>
<dbReference type="GO" id="GO:0006935">
    <property type="term" value="P:chemotaxis"/>
    <property type="evidence" value="ECO:0007669"/>
    <property type="project" value="InterPro"/>
</dbReference>
<feature type="compositionally biased region" description="Basic and acidic residues" evidence="5">
    <location>
        <begin position="908"/>
        <end position="926"/>
    </location>
</feature>
<feature type="compositionally biased region" description="Basic residues" evidence="5">
    <location>
        <begin position="847"/>
        <end position="870"/>
    </location>
</feature>
<sequence>MLPTIQFLHAGPPAWRRPGRRHRPAPAGAQSRHAGRHAAARVPRAGGRIVGGGRNCRRHAAGVVVAKFFRAHLRCRAGPGGRHHAGGHVVLAGAARDCRQQGRRLHAHGSEPDGGRRHPAGHAGRDAARTAGALGRCARRRQVRPYRYAGARLAVRGRRGNPQHSGRHGDRRRLRRGGPEQGQCAHHRHRHPGHPGRHGGGNGAARGRLRPYLLGRAGRPVRRGGADRRGDRRPDDRGVRHPAAMGPGRRGRRHAVRDLPRRGAGSAKARQLHHGVVLAGDRLHHHDGARYGHGLAPRADAAAIHCFHQAAAAFPPDGPDMKNSTEELTCLDQETRLATAMSVLDAINRVQAVIEFALDGTILHANDNFLATVGYRLDEIVGKHHRIFCEPDYAASPEYAEFWLHLTDGEFHSGEFKRKAKGGSDIWIAASYNPVLGPDGKPAKVIKFATDITARKVAAAEFQGKRDAVNRAQAVIEFDLTGKILDANDNFLKAVGYTLSEVVGQHHAIFCEPAYARSPEYRTFWQHLAAGELHAGEFKRMSKQGKAVWIQATYNPIFGVDGKPFKVVKFATDITEAKIRNADFEGKNLAVNRVQAVIEFDLHGKLRAFARVRDVLGAPGTRRIQCRRVPPHCQVGQGRVDPGLVQPDFRCRRQADEGGEIRHRYHRTKNAQRRVARQARSAGPVASRDRVRHARPRAVGQPQLPAHHGLHGGRSGGRTPQPVLRGRADHERPVPQFLGRAGPGRVSVGPVQAARQAQCRHLDPGHVQPHPRYQRQGVQGRQVRHGRDRAGAARNAGQPEGASDIERAGRPHAVDRRDRARLAGNGRPGRPDPGRGSRRQQAAGPFARRHHGDSKIVRRRPRHHRHHQRHRQPDPFTGLQRRHRSRPRRRTRLRFFRGGQRGAQAGREVGRGHPRDRQADHRDRQPRGRRHAPVRRSGSGVRAHRHVAATVRLAAALVGAVTVGVPADAVLQALPLAGALHPLPRRQGALCGVTEHAGRLVPVVDLARWVDVGTPSAGEHGHDGDRGDRILVLGNGKRTIGLRVNAVIGLTDVPAAALARVLHDDDADEVFHTVVRSDELDRVLSVLDVDRLTALAAAWHGAPASAAPDDGGDARAGAPAAGVLHALLAVGDARIAVPATELAEVIRMPQLRPIGPAGGSHYCHWRDRNLAVIDLAAMLDMPEARQAPLLAIVERDGLALGLIVREALALRALPRPAPATGPAALATTTFDADGGAIEVIDTTTLFARAPEAALSRITGSTASTAADPGKAPRLNGGAYVVFQAEQHHATPIAPIEEILALRADHVDSREQLLPTIAWRERPLPLIDLRAAGTPTPHGAGARIIVVQGAEGCTGYVVKQVVLLIPPNTGKLYRMALAGAGLVEFITTGEAAEQFALDGSGVGRFERAQRDGNALRAVRAPPEQRGAAHAAKIAPSLRGRRIFGHQVRTVFDREIGAGHVGVRPGCGAMLLLAHGAVTMAGALHRSIDPVAHTAAETASSQHMIFHVVLPMVLRCGAGGDVLFFQEGVHHRGRLALAVERAHRITVPVVGLRLPVKRADALAVVDGADFGQQVGNDGLAVRVVPRRAHFGQHHRLVVARADVVHGDQARGRGGLPRHVLGRGGIGRRADHVEPGAVGHQAVEVPAELAVVVAVVDVDDDQRLRKHLLDGVVTGADKARVVFHVGRGLAFGPQHAVGGLVTDLHPFRRDAGVAQRGQRGARVLAHGLGQLGHAVVLPGGRLELLGRIGPVVAVMEIDHQAHAGRLDALRLGQRILQAVVALHRVDPHPQAHRVHALLLQRREQVLRLAVAVEERAPGRFHLGDPADVGALGEAAGVGRDCGEVCRRQQGGQHGGGDLFHGVSLYKWQGKTSDMLRTRVPRHQSFFQQNVYRNRMTQIQRCRLRISFPRTKMKQLSHRNDLGFPQALVATAAGTQGACLVQSSYPHAVAPHA</sequence>
<dbReference type="InterPro" id="IPR000014">
    <property type="entry name" value="PAS"/>
</dbReference>
<dbReference type="CDD" id="cd00130">
    <property type="entry name" value="PAS"/>
    <property type="match status" value="2"/>
</dbReference>
<dbReference type="InterPro" id="IPR013655">
    <property type="entry name" value="PAS_fold_3"/>
</dbReference>
<dbReference type="PANTHER" id="PTHR24422">
    <property type="entry name" value="CHEMOTAXIS PROTEIN METHYLTRANSFERASE"/>
    <property type="match status" value="1"/>
</dbReference>
<dbReference type="Gene3D" id="3.30.450.20">
    <property type="entry name" value="PAS domain"/>
    <property type="match status" value="2"/>
</dbReference>
<dbReference type="InterPro" id="IPR050903">
    <property type="entry name" value="Bact_Chemotaxis_MeTrfase"/>
</dbReference>
<evidence type="ECO:0000259" key="8">
    <source>
        <dbReference type="PROSITE" id="PS50851"/>
    </source>
</evidence>
<dbReference type="PROSITE" id="PS50113">
    <property type="entry name" value="PAC"/>
    <property type="match status" value="2"/>
</dbReference>
<dbReference type="InterPro" id="IPR001610">
    <property type="entry name" value="PAC"/>
</dbReference>
<dbReference type="PROSITE" id="PS50851">
    <property type="entry name" value="CHEW"/>
    <property type="match status" value="1"/>
</dbReference>
<feature type="domain" description="PAC" evidence="7">
    <location>
        <begin position="412"/>
        <end position="464"/>
    </location>
</feature>
<feature type="compositionally biased region" description="Basic residues" evidence="5">
    <location>
        <begin position="880"/>
        <end position="895"/>
    </location>
</feature>
<dbReference type="SMART" id="SM00086">
    <property type="entry name" value="PAC"/>
    <property type="match status" value="2"/>
</dbReference>
<feature type="compositionally biased region" description="Basic residues" evidence="5">
    <location>
        <begin position="185"/>
        <end position="197"/>
    </location>
</feature>
<dbReference type="GO" id="GO:0009881">
    <property type="term" value="F:photoreceptor activity"/>
    <property type="evidence" value="ECO:0007669"/>
    <property type="project" value="UniProtKB-KW"/>
</dbReference>
<dbReference type="GO" id="GO:0007165">
    <property type="term" value="P:signal transduction"/>
    <property type="evidence" value="ECO:0007669"/>
    <property type="project" value="InterPro"/>
</dbReference>
<dbReference type="SUPFAM" id="SSF50341">
    <property type="entry name" value="CheW-like"/>
    <property type="match status" value="2"/>
</dbReference>
<dbReference type="SMART" id="SM00260">
    <property type="entry name" value="CheW"/>
    <property type="match status" value="2"/>
</dbReference>
<feature type="compositionally biased region" description="Basic residues" evidence="5">
    <location>
        <begin position="155"/>
        <end position="176"/>
    </location>
</feature>
<evidence type="ECO:0000256" key="2">
    <source>
        <dbReference type="ARBA" id="ARBA00022606"/>
    </source>
</evidence>
<keyword evidence="4" id="KW-0675">Receptor</keyword>
<feature type="region of interest" description="Disordered" evidence="5">
    <location>
        <begin position="669"/>
        <end position="943"/>
    </location>
</feature>
<dbReference type="Pfam" id="PF08447">
    <property type="entry name" value="PAS_3"/>
    <property type="match status" value="2"/>
</dbReference>
<dbReference type="Pfam" id="PF01584">
    <property type="entry name" value="CheW"/>
    <property type="match status" value="3"/>
</dbReference>
<dbReference type="GO" id="GO:0016301">
    <property type="term" value="F:kinase activity"/>
    <property type="evidence" value="ECO:0007669"/>
    <property type="project" value="UniProtKB-KW"/>
</dbReference>
<feature type="compositionally biased region" description="Basic and acidic residues" evidence="5">
    <location>
        <begin position="804"/>
        <end position="821"/>
    </location>
</feature>
<gene>
    <name evidence="9" type="ORF">Tci_000260</name>
</gene>